<gene>
    <name evidence="2" type="ORF">CHARACLAT_019349</name>
</gene>
<protein>
    <recommendedName>
        <fullName evidence="4">Secreted protein</fullName>
    </recommendedName>
</protein>
<evidence type="ECO:0000256" key="1">
    <source>
        <dbReference type="SAM" id="SignalP"/>
    </source>
</evidence>
<feature type="signal peptide" evidence="1">
    <location>
        <begin position="1"/>
        <end position="23"/>
    </location>
</feature>
<evidence type="ECO:0000313" key="3">
    <source>
        <dbReference type="Proteomes" id="UP001352852"/>
    </source>
</evidence>
<dbReference type="Proteomes" id="UP001352852">
    <property type="component" value="Unassembled WGS sequence"/>
</dbReference>
<feature type="chain" id="PRO_5047535031" description="Secreted protein" evidence="1">
    <location>
        <begin position="24"/>
        <end position="101"/>
    </location>
</feature>
<reference evidence="2 3" key="1">
    <citation type="submission" date="2021-06" db="EMBL/GenBank/DDBJ databases">
        <authorList>
            <person name="Palmer J.M."/>
        </authorList>
    </citation>
    <scope>NUCLEOTIDE SEQUENCE [LARGE SCALE GENOMIC DNA]</scope>
    <source>
        <strain evidence="2 3">CL_MEX2019</strain>
        <tissue evidence="2">Muscle</tissue>
    </source>
</reference>
<name>A0ABU7EWH9_9TELE</name>
<accession>A0ABU7EWH9</accession>
<evidence type="ECO:0000313" key="2">
    <source>
        <dbReference type="EMBL" id="MED6291014.1"/>
    </source>
</evidence>
<proteinExistence type="predicted"/>
<keyword evidence="1" id="KW-0732">Signal</keyword>
<comment type="caution">
    <text evidence="2">The sequence shown here is derived from an EMBL/GenBank/DDBJ whole genome shotgun (WGS) entry which is preliminary data.</text>
</comment>
<organism evidence="2 3">
    <name type="scientific">Characodon lateralis</name>
    <dbReference type="NCBI Taxonomy" id="208331"/>
    <lineage>
        <taxon>Eukaryota</taxon>
        <taxon>Metazoa</taxon>
        <taxon>Chordata</taxon>
        <taxon>Craniata</taxon>
        <taxon>Vertebrata</taxon>
        <taxon>Euteleostomi</taxon>
        <taxon>Actinopterygii</taxon>
        <taxon>Neopterygii</taxon>
        <taxon>Teleostei</taxon>
        <taxon>Neoteleostei</taxon>
        <taxon>Acanthomorphata</taxon>
        <taxon>Ovalentaria</taxon>
        <taxon>Atherinomorphae</taxon>
        <taxon>Cyprinodontiformes</taxon>
        <taxon>Goodeidae</taxon>
        <taxon>Characodon</taxon>
    </lineage>
</organism>
<keyword evidence="3" id="KW-1185">Reference proteome</keyword>
<sequence length="101" mass="11807">MPFCRRTLAIAFLLGQWMRRRLWFHLLTQTTKRFLASCCRAETEKPPSIFRHETMDELLSFGPEPKQSWAVGLRLGGNQLHGNFLSLVLFKKTDTNRGIER</sequence>
<evidence type="ECO:0008006" key="4">
    <source>
        <dbReference type="Google" id="ProtNLM"/>
    </source>
</evidence>
<dbReference type="EMBL" id="JAHUTJ010067328">
    <property type="protein sequence ID" value="MED6291014.1"/>
    <property type="molecule type" value="Genomic_DNA"/>
</dbReference>